<feature type="compositionally biased region" description="Pro residues" evidence="1">
    <location>
        <begin position="262"/>
        <end position="271"/>
    </location>
</feature>
<feature type="region of interest" description="Disordered" evidence="1">
    <location>
        <begin position="189"/>
        <end position="282"/>
    </location>
</feature>
<feature type="region of interest" description="Disordered" evidence="1">
    <location>
        <begin position="601"/>
        <end position="639"/>
    </location>
</feature>
<dbReference type="HOGENOM" id="CLU_351326_0_0_1"/>
<feature type="region of interest" description="Disordered" evidence="1">
    <location>
        <begin position="666"/>
        <end position="690"/>
    </location>
</feature>
<accession>F9XR44</accession>
<name>F9XR44_ZYMTI</name>
<dbReference type="AlphaFoldDB" id="F9XR44"/>
<dbReference type="EMBL" id="CM001211">
    <property type="protein sequence ID" value="EGP82196.1"/>
    <property type="molecule type" value="Genomic_DNA"/>
</dbReference>
<dbReference type="KEGG" id="ztr:MYCGRDRAFT_97706"/>
<keyword evidence="3" id="KW-1185">Reference proteome</keyword>
<sequence length="801" mass="88319">MRLEMRLEMGFKETGLQREAIGDAVALKWSGGFDLRKEEKSVLEMLPSFNTYAAARSPSMLNSTPYAAGSVAVGAEFTITHSSQQDDRRTRRRKRTEISHLSCQRQSLQLLQTQSSQALEVLEREIRWLEKKKKWWCDDGSLMMMRRSAGMRGMEEGRRDQTVQHYALMNGGLLLEEWVGELTTTADDVVGGADEEDGGDEADVEKENVSSADLDDDSEHVEKFSSPKPIQSSSDPAPIVASPSRGFSSTTPAAAFNHSPPTTSPPPPGPPHSDASHSTSGLLQEATSLTRGMFGLVSMNAVAGASAAQKGEWREVKRLVDEMKEALGSGDLKALLGQAVEYESWWGRGDRHVFSPGIRLLLATSVYDNKISTDFDGDLAAAYCVESTIDLVATYYVKISTDFDGSPAVIGDGEFSTELVGSPSCAAYDERIRKPTWRCKTHPSHTHPQYVPLNLVDRSVNPHNLSTSLPTMPPAPPTFGLTLLTPTQLLSRNAANARSHPLKPHPHSLTILTTWCSKYALDRYHMPDATNLLHLLEKMNYIQGLQNEEEVCEVAFRVGSILIKKFLGVKREGDGRAATAKEVGVLSGEVGGLWMEMRGRKGGEDRVGEEGVEEIKHEKKVEEVENGEEEVGDGEHGKEGVKHVEHEENALDDGDSLARLENAYATRVQQQPHKSAAQQSHSKGHPRKATLAAAAVDEPKTPAPIITAKVKSTPRQIKPAPAHLLKTTNEPAQKDDVLETKLNQAKLYMAKVNKTKLDQLYKQREVLIKSIAARKAEEERLEKKLRVKREEMVLLMMSIDA</sequence>
<protein>
    <submittedName>
        <fullName evidence="2">Uncharacterized protein</fullName>
    </submittedName>
</protein>
<dbReference type="RefSeq" id="XP_003847220.1">
    <property type="nucleotide sequence ID" value="XM_003847172.1"/>
</dbReference>
<proteinExistence type="predicted"/>
<evidence type="ECO:0000313" key="2">
    <source>
        <dbReference type="EMBL" id="EGP82196.1"/>
    </source>
</evidence>
<dbReference type="Proteomes" id="UP000008062">
    <property type="component" value="Chromosome 16"/>
</dbReference>
<gene>
    <name evidence="2" type="ORF">MYCGRDRAFT_97706</name>
</gene>
<evidence type="ECO:0000256" key="1">
    <source>
        <dbReference type="SAM" id="MobiDB-lite"/>
    </source>
</evidence>
<organism evidence="2 3">
    <name type="scientific">Zymoseptoria tritici (strain CBS 115943 / IPO323)</name>
    <name type="common">Speckled leaf blotch fungus</name>
    <name type="synonym">Septoria tritici</name>
    <dbReference type="NCBI Taxonomy" id="336722"/>
    <lineage>
        <taxon>Eukaryota</taxon>
        <taxon>Fungi</taxon>
        <taxon>Dikarya</taxon>
        <taxon>Ascomycota</taxon>
        <taxon>Pezizomycotina</taxon>
        <taxon>Dothideomycetes</taxon>
        <taxon>Dothideomycetidae</taxon>
        <taxon>Mycosphaerellales</taxon>
        <taxon>Mycosphaerellaceae</taxon>
        <taxon>Zymoseptoria</taxon>
    </lineage>
</organism>
<feature type="compositionally biased region" description="Acidic residues" evidence="1">
    <location>
        <begin position="193"/>
        <end position="204"/>
    </location>
</feature>
<dbReference type="GeneID" id="13400106"/>
<feature type="compositionally biased region" description="Polar residues" evidence="1">
    <location>
        <begin position="667"/>
        <end position="681"/>
    </location>
</feature>
<evidence type="ECO:0000313" key="3">
    <source>
        <dbReference type="Proteomes" id="UP000008062"/>
    </source>
</evidence>
<feature type="compositionally biased region" description="Basic and acidic residues" evidence="1">
    <location>
        <begin position="601"/>
        <end position="623"/>
    </location>
</feature>
<dbReference type="InParanoid" id="F9XR44"/>
<reference evidence="2 3" key="1">
    <citation type="journal article" date="2011" name="PLoS Genet.">
        <title>Finished genome of the fungal wheat pathogen Mycosphaerella graminicola reveals dispensome structure, chromosome plasticity, and stealth pathogenesis.</title>
        <authorList>
            <person name="Goodwin S.B."/>
            <person name="Ben M'barek S."/>
            <person name="Dhillon B."/>
            <person name="Wittenberg A.H.J."/>
            <person name="Crane C.F."/>
            <person name="Hane J.K."/>
            <person name="Foster A.J."/>
            <person name="Van der Lee T.A.J."/>
            <person name="Grimwood J."/>
            <person name="Aerts A."/>
            <person name="Antoniw J."/>
            <person name="Bailey A."/>
            <person name="Bluhm B."/>
            <person name="Bowler J."/>
            <person name="Bristow J."/>
            <person name="van der Burgt A."/>
            <person name="Canto-Canche B."/>
            <person name="Churchill A.C.L."/>
            <person name="Conde-Ferraez L."/>
            <person name="Cools H.J."/>
            <person name="Coutinho P.M."/>
            <person name="Csukai M."/>
            <person name="Dehal P."/>
            <person name="De Wit P."/>
            <person name="Donzelli B."/>
            <person name="van de Geest H.C."/>
            <person name="van Ham R.C.H.J."/>
            <person name="Hammond-Kosack K.E."/>
            <person name="Henrissat B."/>
            <person name="Kilian A."/>
            <person name="Kobayashi A.K."/>
            <person name="Koopmann E."/>
            <person name="Kourmpetis Y."/>
            <person name="Kuzniar A."/>
            <person name="Lindquist E."/>
            <person name="Lombard V."/>
            <person name="Maliepaard C."/>
            <person name="Martins N."/>
            <person name="Mehrabi R."/>
            <person name="Nap J.P.H."/>
            <person name="Ponomarenko A."/>
            <person name="Rudd J.J."/>
            <person name="Salamov A."/>
            <person name="Schmutz J."/>
            <person name="Schouten H.J."/>
            <person name="Shapiro H."/>
            <person name="Stergiopoulos I."/>
            <person name="Torriani S.F.F."/>
            <person name="Tu H."/>
            <person name="de Vries R.P."/>
            <person name="Waalwijk C."/>
            <person name="Ware S.B."/>
            <person name="Wiebenga A."/>
            <person name="Zwiers L.-H."/>
            <person name="Oliver R.P."/>
            <person name="Grigoriev I.V."/>
            <person name="Kema G.H.J."/>
        </authorList>
    </citation>
    <scope>NUCLEOTIDE SEQUENCE [LARGE SCALE GENOMIC DNA]</scope>
    <source>
        <strain evidence="3">CBS 115943 / IPO323</strain>
    </source>
</reference>